<dbReference type="InterPro" id="IPR009449">
    <property type="entry name" value="Sec2_N"/>
</dbReference>
<dbReference type="GeneID" id="95988181"/>
<feature type="region of interest" description="Disordered" evidence="2">
    <location>
        <begin position="606"/>
        <end position="667"/>
    </location>
</feature>
<feature type="compositionally biased region" description="Low complexity" evidence="2">
    <location>
        <begin position="214"/>
        <end position="228"/>
    </location>
</feature>
<keyword evidence="1" id="KW-0175">Coiled coil</keyword>
<evidence type="ECO:0000313" key="4">
    <source>
        <dbReference type="EMBL" id="KAL1407705.1"/>
    </source>
</evidence>
<proteinExistence type="predicted"/>
<evidence type="ECO:0000256" key="1">
    <source>
        <dbReference type="ARBA" id="ARBA00023054"/>
    </source>
</evidence>
<feature type="compositionally biased region" description="Polar residues" evidence="2">
    <location>
        <begin position="444"/>
        <end position="468"/>
    </location>
</feature>
<dbReference type="InterPro" id="IPR040351">
    <property type="entry name" value="RAB3IL/RAB3IP/Sec2"/>
</dbReference>
<feature type="compositionally biased region" description="Basic and acidic residues" evidence="2">
    <location>
        <begin position="275"/>
        <end position="300"/>
    </location>
</feature>
<feature type="region of interest" description="Disordered" evidence="2">
    <location>
        <begin position="566"/>
        <end position="592"/>
    </location>
</feature>
<feature type="compositionally biased region" description="Low complexity" evidence="2">
    <location>
        <begin position="396"/>
        <end position="422"/>
    </location>
</feature>
<dbReference type="Pfam" id="PF06428">
    <property type="entry name" value="Sec2p"/>
    <property type="match status" value="1"/>
</dbReference>
<dbReference type="EMBL" id="JBBXJM010000005">
    <property type="protein sequence ID" value="KAL1407705.1"/>
    <property type="molecule type" value="Genomic_DNA"/>
</dbReference>
<keyword evidence="5" id="KW-1185">Reference proteome</keyword>
<feature type="compositionally biased region" description="Pro residues" evidence="2">
    <location>
        <begin position="204"/>
        <end position="213"/>
    </location>
</feature>
<accession>A0ABR3PZ88</accession>
<evidence type="ECO:0000259" key="3">
    <source>
        <dbReference type="Pfam" id="PF06428"/>
    </source>
</evidence>
<comment type="caution">
    <text evidence="4">The sequence shown here is derived from an EMBL/GenBank/DDBJ whole genome shotgun (WGS) entry which is preliminary data.</text>
</comment>
<sequence length="667" mass="69304">MAASSPTTEAGPDAQRTSFDSFQSAHSAGAHGARGAHDSGHGGAGEPGPTAPEPHASASASTEPTLTCPHCNQPLPASLLATHKLGESSRRPRRPTLSASASSPAVTPAGGATPHVEAAALPPTPSRRSSLPDEPSGTSESLKTSVDRADASETAATKSTISDDDLRRWSSLAGVSLAPLAAKVEKPAPTASKDTGSAANAFPLLPPPPPGAAKPPASKASPTRAAANTSRFGFFSRNKSKADIDSDDESDDGGAGGYARLAGPGSDDDDDDGYESDKPFPKRSPAKAEPKDEVKDEEAAKPPPPPPPAEAPAAPAPAAPTSSEADADLRTLLREVLGRVQTLSKSHAELVESHTGLLTSLKIARSNLVMAEANTEMLEEELKRAKAAQPRSSVAGSDRPSGDGPRGRPPSLQILPSPSISSKNESKGFGFWNSGSKKKVVANAVQSPTTGEPAQTLSVRTSTDSSAPRSPMSEAAEAPHAAELKRLRDEAAANQAKLDKQADELEALKYGKKELEAELEGLSQALFEEANKMVSDERKRVTELEENLREVKDEREALRETVKVLGGRLVTPAPGTPDVGPDGEDPNASPNLDKHYAALRRSIHNVVNEPTPGTSPDDSDSEAAVEAEVNGAVNGTDTDATPKKTADEIMRMDTPKQSLETGPNPWA</sequence>
<dbReference type="Proteomes" id="UP001565368">
    <property type="component" value="Unassembled WGS sequence"/>
</dbReference>
<feature type="compositionally biased region" description="Low complexity" evidence="2">
    <location>
        <begin position="118"/>
        <end position="129"/>
    </location>
</feature>
<dbReference type="Gene3D" id="6.10.140.910">
    <property type="match status" value="1"/>
</dbReference>
<feature type="compositionally biased region" description="Pro residues" evidence="2">
    <location>
        <begin position="301"/>
        <end position="318"/>
    </location>
</feature>
<feature type="compositionally biased region" description="Low complexity" evidence="2">
    <location>
        <begin position="95"/>
        <end position="109"/>
    </location>
</feature>
<dbReference type="SUPFAM" id="SSF144284">
    <property type="entry name" value="Sec2 N-terminal region"/>
    <property type="match status" value="1"/>
</dbReference>
<name>A0ABR3PZ88_9TREE</name>
<dbReference type="RefSeq" id="XP_069207649.1">
    <property type="nucleotide sequence ID" value="XM_069355578.1"/>
</dbReference>
<evidence type="ECO:0000313" key="5">
    <source>
        <dbReference type="Proteomes" id="UP001565368"/>
    </source>
</evidence>
<protein>
    <recommendedName>
        <fullName evidence="3">GDP/GTP exchange factor Sec2 N-terminal domain-containing protein</fullName>
    </recommendedName>
</protein>
<feature type="compositionally biased region" description="Basic and acidic residues" evidence="2">
    <location>
        <begin position="640"/>
        <end position="654"/>
    </location>
</feature>
<feature type="compositionally biased region" description="Low complexity" evidence="2">
    <location>
        <begin position="626"/>
        <end position="639"/>
    </location>
</feature>
<dbReference type="PANTHER" id="PTHR14430:SF0">
    <property type="entry name" value="SEC2P DOMAIN-CONTAINING PROTEIN"/>
    <property type="match status" value="1"/>
</dbReference>
<gene>
    <name evidence="4" type="ORF">Q8F55_007138</name>
</gene>
<feature type="region of interest" description="Disordered" evidence="2">
    <location>
        <begin position="1"/>
        <end position="330"/>
    </location>
</feature>
<feature type="domain" description="GDP/GTP exchange factor Sec2 N-terminal" evidence="3">
    <location>
        <begin position="480"/>
        <end position="554"/>
    </location>
</feature>
<feature type="region of interest" description="Disordered" evidence="2">
    <location>
        <begin position="380"/>
        <end position="480"/>
    </location>
</feature>
<reference evidence="4 5" key="1">
    <citation type="submission" date="2023-08" db="EMBL/GenBank/DDBJ databases">
        <title>Annotated Genome Sequence of Vanrija albida AlHP1.</title>
        <authorList>
            <person name="Herzog R."/>
        </authorList>
    </citation>
    <scope>NUCLEOTIDE SEQUENCE [LARGE SCALE GENOMIC DNA]</scope>
    <source>
        <strain evidence="4 5">AlHP1</strain>
    </source>
</reference>
<organism evidence="4 5">
    <name type="scientific">Vanrija albida</name>
    <dbReference type="NCBI Taxonomy" id="181172"/>
    <lineage>
        <taxon>Eukaryota</taxon>
        <taxon>Fungi</taxon>
        <taxon>Dikarya</taxon>
        <taxon>Basidiomycota</taxon>
        <taxon>Agaricomycotina</taxon>
        <taxon>Tremellomycetes</taxon>
        <taxon>Trichosporonales</taxon>
        <taxon>Trichosporonaceae</taxon>
        <taxon>Vanrija</taxon>
    </lineage>
</organism>
<dbReference type="PANTHER" id="PTHR14430">
    <property type="entry name" value="RABIN3-RELATED"/>
    <property type="match status" value="1"/>
</dbReference>
<evidence type="ECO:0000256" key="2">
    <source>
        <dbReference type="SAM" id="MobiDB-lite"/>
    </source>
</evidence>
<feature type="compositionally biased region" description="Low complexity" evidence="2">
    <location>
        <begin position="24"/>
        <end position="33"/>
    </location>
</feature>